<sequence>MSATIVSAAACADPDTGSYFDLATRAGRACLARAALTPDQIGLVLNAGVFRDQNISEPAVAALVQKRLEVGLEYRTGDIPAFSFDLMNGGTGMVHALMAAQCFLELGDIEYALVLSGDAHPSTERGVDGFPYTATGAAMVLRSDPDSGGFGELQQVSAECPRPAAWVDLAAAGTEGRRAVTVRPGGDPLSAAAEVVTRCLAEEHLELTPTGALLLAPAPATDFASRLAKRLGAPPDAIAGVDPALGDPYTAAPVHAYLAAQAAGLVDDTRPVLFLAVDGDVAACITYRPCPIAPVGIDANLCAKQLDM</sequence>
<reference evidence="1" key="1">
    <citation type="submission" date="2022-06" db="EMBL/GenBank/DDBJ databases">
        <title>Novel species in genus nocardia.</title>
        <authorList>
            <person name="Li F."/>
        </authorList>
    </citation>
    <scope>NUCLEOTIDE SEQUENCE</scope>
    <source>
        <strain evidence="1">CDC141</strain>
    </source>
</reference>
<dbReference type="PANTHER" id="PTHR34069">
    <property type="entry name" value="3-OXOACYL-[ACYL-CARRIER-PROTEIN] SYNTHASE 3"/>
    <property type="match status" value="1"/>
</dbReference>
<name>A0A9X2E3N3_9NOCA</name>
<evidence type="ECO:0000313" key="1">
    <source>
        <dbReference type="EMBL" id="MCM6773537.1"/>
    </source>
</evidence>
<organism evidence="1 2">
    <name type="scientific">Nocardia pulmonis</name>
    <dbReference type="NCBI Taxonomy" id="2951408"/>
    <lineage>
        <taxon>Bacteria</taxon>
        <taxon>Bacillati</taxon>
        <taxon>Actinomycetota</taxon>
        <taxon>Actinomycetes</taxon>
        <taxon>Mycobacteriales</taxon>
        <taxon>Nocardiaceae</taxon>
        <taxon>Nocardia</taxon>
    </lineage>
</organism>
<evidence type="ECO:0000313" key="2">
    <source>
        <dbReference type="Proteomes" id="UP001139157"/>
    </source>
</evidence>
<dbReference type="EMBL" id="JAMRXG010000003">
    <property type="protein sequence ID" value="MCM6773537.1"/>
    <property type="molecule type" value="Genomic_DNA"/>
</dbReference>
<dbReference type="AlphaFoldDB" id="A0A9X2E3N3"/>
<dbReference type="GO" id="GO:0016746">
    <property type="term" value="F:acyltransferase activity"/>
    <property type="evidence" value="ECO:0007669"/>
    <property type="project" value="UniProtKB-KW"/>
</dbReference>
<keyword evidence="2" id="KW-1185">Reference proteome</keyword>
<evidence type="ECO:0008006" key="3">
    <source>
        <dbReference type="Google" id="ProtNLM"/>
    </source>
</evidence>
<dbReference type="RefSeq" id="WP_251910602.1">
    <property type="nucleotide sequence ID" value="NZ_JAMRXG010000003.1"/>
</dbReference>
<accession>A0A9X2E3N3</accession>
<protein>
    <recommendedName>
        <fullName evidence="3">3-oxoacyl-[acyl-carrier-protein] synthase-3</fullName>
    </recommendedName>
</protein>
<dbReference type="InterPro" id="IPR016039">
    <property type="entry name" value="Thiolase-like"/>
</dbReference>
<proteinExistence type="predicted"/>
<dbReference type="PANTHER" id="PTHR34069:SF2">
    <property type="entry name" value="BETA-KETOACYL-[ACYL-CARRIER-PROTEIN] SYNTHASE III"/>
    <property type="match status" value="1"/>
</dbReference>
<gene>
    <name evidence="1" type="ORF">NDR86_08645</name>
</gene>
<comment type="caution">
    <text evidence="1">The sequence shown here is derived from an EMBL/GenBank/DDBJ whole genome shotgun (WGS) entry which is preliminary data.</text>
</comment>
<dbReference type="SUPFAM" id="SSF53901">
    <property type="entry name" value="Thiolase-like"/>
    <property type="match status" value="1"/>
</dbReference>
<dbReference type="Gene3D" id="3.40.47.10">
    <property type="match status" value="1"/>
</dbReference>
<dbReference type="GO" id="GO:0044550">
    <property type="term" value="P:secondary metabolite biosynthetic process"/>
    <property type="evidence" value="ECO:0007669"/>
    <property type="project" value="TreeGrafter"/>
</dbReference>
<dbReference type="Proteomes" id="UP001139157">
    <property type="component" value="Unassembled WGS sequence"/>
</dbReference>